<dbReference type="GO" id="GO:0044781">
    <property type="term" value="P:bacterial-type flagellum organization"/>
    <property type="evidence" value="ECO:0007669"/>
    <property type="project" value="UniProtKB-UniRule"/>
</dbReference>
<evidence type="ECO:0000313" key="8">
    <source>
        <dbReference type="EMBL" id="OVE49824.1"/>
    </source>
</evidence>
<dbReference type="Gene3D" id="2.30.30.910">
    <property type="match status" value="1"/>
</dbReference>
<comment type="similarity">
    <text evidence="1 5">Belongs to the FlgD family.</text>
</comment>
<gene>
    <name evidence="8" type="ORF">CBW21_04485</name>
</gene>
<accession>A0A202BE54</accession>
<proteinExistence type="inferred from homology"/>
<sequence>MASAAGTTFNFNSLNNQLAPGASSMQAANGGASGNTGSATSAQSLQNNFLTLLTAQLNAQDPLNPMDNSQLTSQMAQISQVSGLQSLNLTMQQLVASQNASQSMMATGMIGNNVLVAGNTLASPAAGQTTQGGVMLSGPASSYQVSVLDKNGNVVDTVTVANPSKGLNTFNWDGTDGKGHALPAGNYTFQVKVTQASAGGNTTATAYNNQKVQAVSWLNGSPMLVLPGNQSVPLSAVAQMS</sequence>
<dbReference type="RefSeq" id="WP_052263100.1">
    <property type="nucleotide sequence ID" value="NZ_CP024028.1"/>
</dbReference>
<evidence type="ECO:0000256" key="2">
    <source>
        <dbReference type="ARBA" id="ARBA00016013"/>
    </source>
</evidence>
<dbReference type="InterPro" id="IPR025963">
    <property type="entry name" value="FLgD_Tudor"/>
</dbReference>
<evidence type="ECO:0000256" key="5">
    <source>
        <dbReference type="RuleBase" id="RU362076"/>
    </source>
</evidence>
<dbReference type="InterPro" id="IPR005648">
    <property type="entry name" value="FlgD"/>
</dbReference>
<feature type="domain" description="FlgD/Vpr Ig-like" evidence="6">
    <location>
        <begin position="120"/>
        <end position="196"/>
    </location>
</feature>
<feature type="domain" description="FlgD Tudor-like" evidence="7">
    <location>
        <begin position="101"/>
        <end position="237"/>
    </location>
</feature>
<reference evidence="8 9" key="1">
    <citation type="submission" date="2017-05" db="EMBL/GenBank/DDBJ databases">
        <title>Chromobacterium violaceum GHPS1 isolated from Hydrocarbon polluted soil in French Guiana display an awesome secondary metabolite arsenal and a battery of drug and heavy-metal-resistance and detoxification of xenobiotics proteins.</title>
        <authorList>
            <person name="Belbahri L."/>
        </authorList>
    </citation>
    <scope>NUCLEOTIDE SEQUENCE [LARGE SCALE GENOMIC DNA]</scope>
    <source>
        <strain evidence="8 9">GHPS1</strain>
    </source>
</reference>
<organism evidence="8 9">
    <name type="scientific">Chromobacterium violaceum</name>
    <dbReference type="NCBI Taxonomy" id="536"/>
    <lineage>
        <taxon>Bacteria</taxon>
        <taxon>Pseudomonadati</taxon>
        <taxon>Pseudomonadota</taxon>
        <taxon>Betaproteobacteria</taxon>
        <taxon>Neisseriales</taxon>
        <taxon>Chromobacteriaceae</taxon>
        <taxon>Chromobacterium</taxon>
    </lineage>
</organism>
<dbReference type="Gene3D" id="2.60.40.4070">
    <property type="match status" value="1"/>
</dbReference>
<dbReference type="Proteomes" id="UP000196342">
    <property type="component" value="Unassembled WGS sequence"/>
</dbReference>
<dbReference type="Pfam" id="PF13860">
    <property type="entry name" value="FlgD_ig"/>
    <property type="match status" value="1"/>
</dbReference>
<dbReference type="Pfam" id="PF03963">
    <property type="entry name" value="FlgD"/>
    <property type="match status" value="1"/>
</dbReference>
<evidence type="ECO:0000256" key="3">
    <source>
        <dbReference type="ARBA" id="ARBA00022795"/>
    </source>
</evidence>
<protein>
    <recommendedName>
        <fullName evidence="2 5">Basal-body rod modification protein FlgD</fullName>
    </recommendedName>
</protein>
<dbReference type="AlphaFoldDB" id="A0A202BE54"/>
<keyword evidence="3 5" id="KW-1005">Bacterial flagellum biogenesis</keyword>
<keyword evidence="9" id="KW-1185">Reference proteome</keyword>
<evidence type="ECO:0000259" key="6">
    <source>
        <dbReference type="Pfam" id="PF13860"/>
    </source>
</evidence>
<dbReference type="EMBL" id="NHOO01000003">
    <property type="protein sequence ID" value="OVE49824.1"/>
    <property type="molecule type" value="Genomic_DNA"/>
</dbReference>
<evidence type="ECO:0000256" key="1">
    <source>
        <dbReference type="ARBA" id="ARBA00010577"/>
    </source>
</evidence>
<evidence type="ECO:0000313" key="9">
    <source>
        <dbReference type="Proteomes" id="UP000196342"/>
    </source>
</evidence>
<name>A0A202BE54_CHRVL</name>
<evidence type="ECO:0000259" key="7">
    <source>
        <dbReference type="Pfam" id="PF13861"/>
    </source>
</evidence>
<dbReference type="Pfam" id="PF13861">
    <property type="entry name" value="FLgD_tudor"/>
    <property type="match status" value="1"/>
</dbReference>
<comment type="caution">
    <text evidence="8">The sequence shown here is derived from an EMBL/GenBank/DDBJ whole genome shotgun (WGS) entry which is preliminary data.</text>
</comment>
<evidence type="ECO:0000256" key="4">
    <source>
        <dbReference type="ARBA" id="ARBA00024746"/>
    </source>
</evidence>
<dbReference type="InterPro" id="IPR025965">
    <property type="entry name" value="FlgD/Vpr_Ig-like"/>
</dbReference>
<comment type="function">
    <text evidence="4 5">Required for flagellar hook formation. May act as a scaffolding protein.</text>
</comment>